<dbReference type="AlphaFoldDB" id="A0A9D4A187"/>
<dbReference type="EMBL" id="JAIQCV010000007">
    <property type="protein sequence ID" value="KAH1082776.1"/>
    <property type="molecule type" value="Genomic_DNA"/>
</dbReference>
<protein>
    <submittedName>
        <fullName evidence="1">Uncharacterized protein</fullName>
    </submittedName>
</protein>
<proteinExistence type="predicted"/>
<sequence>MIEVHSSSLNGPNSKLPISREDPIKTLIGFITHAGSKKFKEAMMGLVQQVWAKHEMSNPYWTQNNVPSPCIVLHVA</sequence>
<organism evidence="1 2">
    <name type="scientific">Gossypium stocksii</name>
    <dbReference type="NCBI Taxonomy" id="47602"/>
    <lineage>
        <taxon>Eukaryota</taxon>
        <taxon>Viridiplantae</taxon>
        <taxon>Streptophyta</taxon>
        <taxon>Embryophyta</taxon>
        <taxon>Tracheophyta</taxon>
        <taxon>Spermatophyta</taxon>
        <taxon>Magnoliopsida</taxon>
        <taxon>eudicotyledons</taxon>
        <taxon>Gunneridae</taxon>
        <taxon>Pentapetalae</taxon>
        <taxon>rosids</taxon>
        <taxon>malvids</taxon>
        <taxon>Malvales</taxon>
        <taxon>Malvaceae</taxon>
        <taxon>Malvoideae</taxon>
        <taxon>Gossypium</taxon>
    </lineage>
</organism>
<dbReference type="Proteomes" id="UP000828251">
    <property type="component" value="Unassembled WGS sequence"/>
</dbReference>
<accession>A0A9D4A187</accession>
<evidence type="ECO:0000313" key="1">
    <source>
        <dbReference type="EMBL" id="KAH1082776.1"/>
    </source>
</evidence>
<gene>
    <name evidence="1" type="ORF">J1N35_022537</name>
</gene>
<reference evidence="1 2" key="1">
    <citation type="journal article" date="2021" name="Plant Biotechnol. J.">
        <title>Multi-omics assisted identification of the key and species-specific regulatory components of drought-tolerant mechanisms in Gossypium stocksii.</title>
        <authorList>
            <person name="Yu D."/>
            <person name="Ke L."/>
            <person name="Zhang D."/>
            <person name="Wu Y."/>
            <person name="Sun Y."/>
            <person name="Mei J."/>
            <person name="Sun J."/>
            <person name="Sun Y."/>
        </authorList>
    </citation>
    <scope>NUCLEOTIDE SEQUENCE [LARGE SCALE GENOMIC DNA]</scope>
    <source>
        <strain evidence="2">cv. E1</strain>
        <tissue evidence="1">Leaf</tissue>
    </source>
</reference>
<name>A0A9D4A187_9ROSI</name>
<evidence type="ECO:0000313" key="2">
    <source>
        <dbReference type="Proteomes" id="UP000828251"/>
    </source>
</evidence>
<keyword evidence="2" id="KW-1185">Reference proteome</keyword>
<feature type="non-terminal residue" evidence="1">
    <location>
        <position position="76"/>
    </location>
</feature>
<comment type="caution">
    <text evidence="1">The sequence shown here is derived from an EMBL/GenBank/DDBJ whole genome shotgun (WGS) entry which is preliminary data.</text>
</comment>